<dbReference type="Proteomes" id="UP000298663">
    <property type="component" value="Unassembled WGS sequence"/>
</dbReference>
<protein>
    <submittedName>
        <fullName evidence="2">Uncharacterized protein</fullName>
    </submittedName>
</protein>
<sequence>MLPNPSETPKPMFNAYRSISFISQKAVFSAPREETIGCCHAREESFSGGSRVSSRGGECLFLSSSSSPLSSAESPKDRSLTLLPAFSSFSFSPVPAAPWCDSKKSPEIMRYRSRCLLSAGIHSALFALLWSSAMVLCAEKKIPIAPPPEMTEGDVPWLMEAVFEPNRLHVSQASLEKFQKYRKLTCRDGGSNAHRLDQEEYLHQYLEWEQVEFNRALRDTIMKNEKNLNSPEGFEVLKTASETMLDTHFTSKCLPTGESIAGQQQKMTTEIRERTLFEDVLINKVMPFLDWGDDEDLVSYVLEVPEEQKFASVGTLATKAAATTTTTTTATSATPASSTSSSTTTSSTSSPPRLNTTSPLFSSTVAPPQV</sequence>
<dbReference type="OrthoDB" id="5793380at2759"/>
<name>A0A4U8UM15_STECR</name>
<dbReference type="EMBL" id="AZBU02000001">
    <property type="protein sequence ID" value="TMS34054.1"/>
    <property type="molecule type" value="Genomic_DNA"/>
</dbReference>
<evidence type="ECO:0000313" key="3">
    <source>
        <dbReference type="Proteomes" id="UP000298663"/>
    </source>
</evidence>
<reference evidence="2 3" key="2">
    <citation type="journal article" date="2019" name="G3 (Bethesda)">
        <title>Hybrid Assembly of the Genome of the Entomopathogenic Nematode Steinernema carpocapsae Identifies the X-Chromosome.</title>
        <authorList>
            <person name="Serra L."/>
            <person name="Macchietto M."/>
            <person name="Macias-Munoz A."/>
            <person name="McGill C.J."/>
            <person name="Rodriguez I.M."/>
            <person name="Rodriguez B."/>
            <person name="Murad R."/>
            <person name="Mortazavi A."/>
        </authorList>
    </citation>
    <scope>NUCLEOTIDE SEQUENCE [LARGE SCALE GENOMIC DNA]</scope>
    <source>
        <strain evidence="2 3">ALL</strain>
    </source>
</reference>
<proteinExistence type="predicted"/>
<gene>
    <name evidence="2" type="ORF">L596_001711</name>
</gene>
<feature type="region of interest" description="Disordered" evidence="1">
    <location>
        <begin position="322"/>
        <end position="370"/>
    </location>
</feature>
<evidence type="ECO:0000256" key="1">
    <source>
        <dbReference type="SAM" id="MobiDB-lite"/>
    </source>
</evidence>
<dbReference type="AlphaFoldDB" id="A0A4U8UM15"/>
<feature type="compositionally biased region" description="Low complexity" evidence="1">
    <location>
        <begin position="322"/>
        <end position="360"/>
    </location>
</feature>
<organism evidence="2 3">
    <name type="scientific">Steinernema carpocapsae</name>
    <name type="common">Entomopathogenic nematode</name>
    <dbReference type="NCBI Taxonomy" id="34508"/>
    <lineage>
        <taxon>Eukaryota</taxon>
        <taxon>Metazoa</taxon>
        <taxon>Ecdysozoa</taxon>
        <taxon>Nematoda</taxon>
        <taxon>Chromadorea</taxon>
        <taxon>Rhabditida</taxon>
        <taxon>Tylenchina</taxon>
        <taxon>Panagrolaimomorpha</taxon>
        <taxon>Strongyloidoidea</taxon>
        <taxon>Steinernematidae</taxon>
        <taxon>Steinernema</taxon>
    </lineage>
</organism>
<keyword evidence="3" id="KW-1185">Reference proteome</keyword>
<comment type="caution">
    <text evidence="2">The sequence shown here is derived from an EMBL/GenBank/DDBJ whole genome shotgun (WGS) entry which is preliminary data.</text>
</comment>
<reference evidence="2 3" key="1">
    <citation type="journal article" date="2015" name="Genome Biol.">
        <title>Comparative genomics of Steinernema reveals deeply conserved gene regulatory networks.</title>
        <authorList>
            <person name="Dillman A.R."/>
            <person name="Macchietto M."/>
            <person name="Porter C.F."/>
            <person name="Rogers A."/>
            <person name="Williams B."/>
            <person name="Antoshechkin I."/>
            <person name="Lee M.M."/>
            <person name="Goodwin Z."/>
            <person name="Lu X."/>
            <person name="Lewis E.E."/>
            <person name="Goodrich-Blair H."/>
            <person name="Stock S.P."/>
            <person name="Adams B.J."/>
            <person name="Sternberg P.W."/>
            <person name="Mortazavi A."/>
        </authorList>
    </citation>
    <scope>NUCLEOTIDE SEQUENCE [LARGE SCALE GENOMIC DNA]</scope>
    <source>
        <strain evidence="2 3">ALL</strain>
    </source>
</reference>
<feature type="compositionally biased region" description="Polar residues" evidence="1">
    <location>
        <begin position="361"/>
        <end position="370"/>
    </location>
</feature>
<evidence type="ECO:0000313" key="2">
    <source>
        <dbReference type="EMBL" id="TMS34054.1"/>
    </source>
</evidence>
<accession>A0A4U8UM15</accession>